<dbReference type="EMBL" id="BPLQ01012717">
    <property type="protein sequence ID" value="GIY67292.1"/>
    <property type="molecule type" value="Genomic_DNA"/>
</dbReference>
<gene>
    <name evidence="1" type="ORF">CDAR_557671</name>
</gene>
<dbReference type="AlphaFoldDB" id="A0AAV4VAM2"/>
<name>A0AAV4VAM2_9ARAC</name>
<evidence type="ECO:0000313" key="2">
    <source>
        <dbReference type="Proteomes" id="UP001054837"/>
    </source>
</evidence>
<reference evidence="1 2" key="1">
    <citation type="submission" date="2021-06" db="EMBL/GenBank/DDBJ databases">
        <title>Caerostris darwini draft genome.</title>
        <authorList>
            <person name="Kono N."/>
            <person name="Arakawa K."/>
        </authorList>
    </citation>
    <scope>NUCLEOTIDE SEQUENCE [LARGE SCALE GENOMIC DNA]</scope>
</reference>
<keyword evidence="2" id="KW-1185">Reference proteome</keyword>
<sequence>MPIDMGIPTPSSSSRHVIGFTIFYLSIPPPHSTSRGSKCPLPPPCSLIDSTSVLVCRKHVPANRSGGGLPPLRVQASKKTVARSITLINHWRTCSFVQKNISLTTHSTRPAYLLYILEDLFARVWVKTSAFTCMAQT</sequence>
<organism evidence="1 2">
    <name type="scientific">Caerostris darwini</name>
    <dbReference type="NCBI Taxonomy" id="1538125"/>
    <lineage>
        <taxon>Eukaryota</taxon>
        <taxon>Metazoa</taxon>
        <taxon>Ecdysozoa</taxon>
        <taxon>Arthropoda</taxon>
        <taxon>Chelicerata</taxon>
        <taxon>Arachnida</taxon>
        <taxon>Araneae</taxon>
        <taxon>Araneomorphae</taxon>
        <taxon>Entelegynae</taxon>
        <taxon>Araneoidea</taxon>
        <taxon>Araneidae</taxon>
        <taxon>Caerostris</taxon>
    </lineage>
</organism>
<proteinExistence type="predicted"/>
<evidence type="ECO:0000313" key="1">
    <source>
        <dbReference type="EMBL" id="GIY67292.1"/>
    </source>
</evidence>
<comment type="caution">
    <text evidence="1">The sequence shown here is derived from an EMBL/GenBank/DDBJ whole genome shotgun (WGS) entry which is preliminary data.</text>
</comment>
<protein>
    <submittedName>
        <fullName evidence="1">Uncharacterized protein</fullName>
    </submittedName>
</protein>
<dbReference type="Proteomes" id="UP001054837">
    <property type="component" value="Unassembled WGS sequence"/>
</dbReference>
<accession>A0AAV4VAM2</accession>